<dbReference type="EnsemblPlants" id="Bra019540.1">
    <property type="protein sequence ID" value="Bra019540.1-P"/>
    <property type="gene ID" value="Bra019540"/>
</dbReference>
<sequence>MHRFLRNQSCLRAIPRLSPSLIPHQKPCIVDPVSLANSVITVPDEPLRFYYPTFPIGYGFKFPTMVHGSGLVDMVPFTEAVVVYADSVKKKKMNKHKSLFPACLAVSLPVDFDIEQDLREIGLSEYHPYFVKRLVSIAMDRNHKEKEKEKEKASRLYADVVSPDQIRVGFIRFIESVGDLALHIPDLLALFIARAIVDEILPPVFLARANKTLPESSEGFQVILTVEKSYLWAPHHAELVENRWGGSTLVTTHHVVAPLNLEEISSSLPPKSTGSETARHAGKRLLRSWGGGTGWAVEDAKDKIWKLLEEYETGGVVSSVHT</sequence>
<keyword evidence="9" id="KW-1185">Reference proteome</keyword>
<dbReference type="OMA" id="IAMDRNH"/>
<evidence type="ECO:0000256" key="5">
    <source>
        <dbReference type="ARBA" id="ARBA00022845"/>
    </source>
</evidence>
<dbReference type="InterPro" id="IPR003891">
    <property type="entry name" value="Initiation_fac_eIF4g_MI"/>
</dbReference>
<keyword evidence="3" id="KW-0963">Cytoplasm</keyword>
<dbReference type="Proteomes" id="UP000011750">
    <property type="component" value="Chromosome A06"/>
</dbReference>
<keyword evidence="6" id="KW-0539">Nucleus</keyword>
<accession>M4DSP7</accession>
<dbReference type="SMART" id="SM00544">
    <property type="entry name" value="MA3"/>
    <property type="match status" value="1"/>
</dbReference>
<dbReference type="InterPro" id="IPR016024">
    <property type="entry name" value="ARM-type_fold"/>
</dbReference>
<dbReference type="PROSITE" id="PS51366">
    <property type="entry name" value="MI"/>
    <property type="match status" value="1"/>
</dbReference>
<keyword evidence="5" id="KW-0810">Translation regulation</keyword>
<reference evidence="8 9" key="2">
    <citation type="journal article" date="2018" name="Hortic Res">
        <title>Improved Brassica rapa reference genome by single-molecule sequencing and chromosome conformation capture technologies.</title>
        <authorList>
            <person name="Zhang L."/>
            <person name="Cai X."/>
            <person name="Wu J."/>
            <person name="Liu M."/>
            <person name="Grob S."/>
            <person name="Cheng F."/>
            <person name="Liang J."/>
            <person name="Cai C."/>
            <person name="Liu Z."/>
            <person name="Liu B."/>
            <person name="Wang F."/>
            <person name="Li S."/>
            <person name="Liu F."/>
            <person name="Li X."/>
            <person name="Cheng L."/>
            <person name="Yang W."/>
            <person name="Li M.H."/>
            <person name="Grossniklaus U."/>
            <person name="Zheng H."/>
            <person name="Wang X."/>
        </authorList>
    </citation>
    <scope>NUCLEOTIDE SEQUENCE [LARGE SCALE GENOMIC DNA]</scope>
    <source>
        <strain evidence="8 9">cv. Chiifu-401-42</strain>
    </source>
</reference>
<comment type="similarity">
    <text evidence="2">Belongs to the PDCD4 family.</text>
</comment>
<dbReference type="AlphaFoldDB" id="M4DSP7"/>
<evidence type="ECO:0000256" key="1">
    <source>
        <dbReference type="ARBA" id="ARBA00004496"/>
    </source>
</evidence>
<keyword evidence="4" id="KW-0677">Repeat</keyword>
<evidence type="ECO:0000259" key="7">
    <source>
        <dbReference type="PROSITE" id="PS51366"/>
    </source>
</evidence>
<evidence type="ECO:0000256" key="4">
    <source>
        <dbReference type="ARBA" id="ARBA00022737"/>
    </source>
</evidence>
<dbReference type="eggNOG" id="KOG0403">
    <property type="taxonomic scope" value="Eukaryota"/>
</dbReference>
<organism evidence="8 9">
    <name type="scientific">Brassica campestris</name>
    <name type="common">Field mustard</name>
    <dbReference type="NCBI Taxonomy" id="3711"/>
    <lineage>
        <taxon>Eukaryota</taxon>
        <taxon>Viridiplantae</taxon>
        <taxon>Streptophyta</taxon>
        <taxon>Embryophyta</taxon>
        <taxon>Tracheophyta</taxon>
        <taxon>Spermatophyta</taxon>
        <taxon>Magnoliopsida</taxon>
        <taxon>eudicotyledons</taxon>
        <taxon>Gunneridae</taxon>
        <taxon>Pentapetalae</taxon>
        <taxon>rosids</taxon>
        <taxon>malvids</taxon>
        <taxon>Brassicales</taxon>
        <taxon>Brassicaceae</taxon>
        <taxon>Brassiceae</taxon>
        <taxon>Brassica</taxon>
    </lineage>
</organism>
<dbReference type="STRING" id="51351.M4DSP7"/>
<evidence type="ECO:0000256" key="6">
    <source>
        <dbReference type="ARBA" id="ARBA00023242"/>
    </source>
</evidence>
<dbReference type="PANTHER" id="PTHR12626:SF12">
    <property type="entry name" value="MA3 DOMAIN-CONTAINING TRANSLATION REGULATORY FACTOR 4"/>
    <property type="match status" value="1"/>
</dbReference>
<dbReference type="GO" id="GO:0005737">
    <property type="term" value="C:cytoplasm"/>
    <property type="evidence" value="ECO:0007669"/>
    <property type="project" value="UniProtKB-SubCell"/>
</dbReference>
<dbReference type="PANTHER" id="PTHR12626">
    <property type="entry name" value="PROGRAMMED CELL DEATH 4"/>
    <property type="match status" value="1"/>
</dbReference>
<protein>
    <recommendedName>
        <fullName evidence="7">MI domain-containing protein</fullName>
    </recommendedName>
</protein>
<dbReference type="GO" id="GO:0006417">
    <property type="term" value="P:regulation of translation"/>
    <property type="evidence" value="ECO:0007669"/>
    <property type="project" value="UniProtKB-KW"/>
</dbReference>
<dbReference type="Pfam" id="PF02847">
    <property type="entry name" value="MA3"/>
    <property type="match status" value="1"/>
</dbReference>
<dbReference type="Gene3D" id="1.25.40.180">
    <property type="match status" value="1"/>
</dbReference>
<comment type="subcellular location">
    <subcellularLocation>
        <location evidence="1">Cytoplasm</location>
    </subcellularLocation>
</comment>
<reference evidence="8 9" key="1">
    <citation type="journal article" date="2011" name="Nat. Genet.">
        <title>The genome of the mesopolyploid crop species Brassica rapa.</title>
        <authorList>
            <consortium name="Brassica rapa Genome Sequencing Project Consortium"/>
            <person name="Wang X."/>
            <person name="Wang H."/>
            <person name="Wang J."/>
            <person name="Sun R."/>
            <person name="Wu J."/>
            <person name="Liu S."/>
            <person name="Bai Y."/>
            <person name="Mun J.H."/>
            <person name="Bancroft I."/>
            <person name="Cheng F."/>
            <person name="Huang S."/>
            <person name="Li X."/>
            <person name="Hua W."/>
            <person name="Wang J."/>
            <person name="Wang X."/>
            <person name="Freeling M."/>
            <person name="Pires J.C."/>
            <person name="Paterson A.H."/>
            <person name="Chalhoub B."/>
            <person name="Wang B."/>
            <person name="Hayward A."/>
            <person name="Sharpe A.G."/>
            <person name="Park B.S."/>
            <person name="Weisshaar B."/>
            <person name="Liu B."/>
            <person name="Li B."/>
            <person name="Liu B."/>
            <person name="Tong C."/>
            <person name="Song C."/>
            <person name="Duran C."/>
            <person name="Peng C."/>
            <person name="Geng C."/>
            <person name="Koh C."/>
            <person name="Lin C."/>
            <person name="Edwards D."/>
            <person name="Mu D."/>
            <person name="Shen D."/>
            <person name="Soumpourou E."/>
            <person name="Li F."/>
            <person name="Fraser F."/>
            <person name="Conant G."/>
            <person name="Lassalle G."/>
            <person name="King G.J."/>
            <person name="Bonnema G."/>
            <person name="Tang H."/>
            <person name="Wang H."/>
            <person name="Belcram H."/>
            <person name="Zhou H."/>
            <person name="Hirakawa H."/>
            <person name="Abe H."/>
            <person name="Guo H."/>
            <person name="Wang H."/>
            <person name="Jin H."/>
            <person name="Parkin I.A."/>
            <person name="Batley J."/>
            <person name="Kim J.S."/>
            <person name="Just J."/>
            <person name="Li J."/>
            <person name="Xu J."/>
            <person name="Deng J."/>
            <person name="Kim J.A."/>
            <person name="Li J."/>
            <person name="Yu J."/>
            <person name="Meng J."/>
            <person name="Wang J."/>
            <person name="Min J."/>
            <person name="Poulain J."/>
            <person name="Wang J."/>
            <person name="Hatakeyama K."/>
            <person name="Wu K."/>
            <person name="Wang L."/>
            <person name="Fang L."/>
            <person name="Trick M."/>
            <person name="Links M.G."/>
            <person name="Zhao M."/>
            <person name="Jin M."/>
            <person name="Ramchiary N."/>
            <person name="Drou N."/>
            <person name="Berkman P.J."/>
            <person name="Cai Q."/>
            <person name="Huang Q."/>
            <person name="Li R."/>
            <person name="Tabata S."/>
            <person name="Cheng S."/>
            <person name="Zhang S."/>
            <person name="Zhang S."/>
            <person name="Huang S."/>
            <person name="Sato S."/>
            <person name="Sun S."/>
            <person name="Kwon S.J."/>
            <person name="Choi S.R."/>
            <person name="Lee T.H."/>
            <person name="Fan W."/>
            <person name="Zhao X."/>
            <person name="Tan X."/>
            <person name="Xu X."/>
            <person name="Wang Y."/>
            <person name="Qiu Y."/>
            <person name="Yin Y."/>
            <person name="Li Y."/>
            <person name="Du Y."/>
            <person name="Liao Y."/>
            <person name="Lim Y."/>
            <person name="Narusaka Y."/>
            <person name="Wang Y."/>
            <person name="Wang Z."/>
            <person name="Li Z."/>
            <person name="Wang Z."/>
            <person name="Xiong Z."/>
            <person name="Zhang Z."/>
        </authorList>
    </citation>
    <scope>NUCLEOTIDE SEQUENCE [LARGE SCALE GENOMIC DNA]</scope>
    <source>
        <strain evidence="8 9">cv. Chiifu-401-42</strain>
    </source>
</reference>
<dbReference type="InterPro" id="IPR039778">
    <property type="entry name" value="PDCD4"/>
</dbReference>
<evidence type="ECO:0000256" key="3">
    <source>
        <dbReference type="ARBA" id="ARBA00022490"/>
    </source>
</evidence>
<evidence type="ECO:0000313" key="8">
    <source>
        <dbReference type="EnsemblPlants" id="Bra019540.1-P"/>
    </source>
</evidence>
<dbReference type="HOGENOM" id="CLU_864224_0_0_1"/>
<dbReference type="GO" id="GO:0045892">
    <property type="term" value="P:negative regulation of DNA-templated transcription"/>
    <property type="evidence" value="ECO:0007669"/>
    <property type="project" value="InterPro"/>
</dbReference>
<evidence type="ECO:0000256" key="2">
    <source>
        <dbReference type="ARBA" id="ARBA00005497"/>
    </source>
</evidence>
<dbReference type="SUPFAM" id="SSF48371">
    <property type="entry name" value="ARM repeat"/>
    <property type="match status" value="1"/>
</dbReference>
<proteinExistence type="inferred from homology"/>
<dbReference type="InParanoid" id="M4DSP7"/>
<name>M4DSP7_BRACM</name>
<feature type="domain" description="MI" evidence="7">
    <location>
        <begin position="93"/>
        <end position="211"/>
    </location>
</feature>
<dbReference type="Gramene" id="Bra019540.1">
    <property type="protein sequence ID" value="Bra019540.1-P"/>
    <property type="gene ID" value="Bra019540"/>
</dbReference>
<evidence type="ECO:0000313" key="9">
    <source>
        <dbReference type="Proteomes" id="UP000011750"/>
    </source>
</evidence>
<reference evidence="8" key="3">
    <citation type="submission" date="2023-03" db="UniProtKB">
        <authorList>
            <consortium name="EnsemblPlants"/>
        </authorList>
    </citation>
    <scope>IDENTIFICATION</scope>
    <source>
        <strain evidence="8">cv. Chiifu-401-42</strain>
    </source>
</reference>